<dbReference type="SMART" id="SM00353">
    <property type="entry name" value="HLH"/>
    <property type="match status" value="1"/>
</dbReference>
<evidence type="ECO:0000313" key="3">
    <source>
        <dbReference type="EMBL" id="PRP88139.1"/>
    </source>
</evidence>
<dbReference type="AlphaFoldDB" id="A0A2P6NW02"/>
<feature type="region of interest" description="Disordered" evidence="1">
    <location>
        <begin position="1"/>
        <end position="29"/>
    </location>
</feature>
<gene>
    <name evidence="3" type="ORF">PROFUN_04230</name>
</gene>
<feature type="domain" description="BHLH" evidence="2">
    <location>
        <begin position="628"/>
        <end position="680"/>
    </location>
</feature>
<dbReference type="Gene3D" id="4.10.280.10">
    <property type="entry name" value="Helix-loop-helix DNA-binding domain"/>
    <property type="match status" value="1"/>
</dbReference>
<protein>
    <submittedName>
        <fullName evidence="3">Putative oxidoreductase</fullName>
    </submittedName>
</protein>
<dbReference type="Gene3D" id="3.30.9.10">
    <property type="entry name" value="D-Amino Acid Oxidase, subunit A, domain 2"/>
    <property type="match status" value="1"/>
</dbReference>
<feature type="region of interest" description="Disordered" evidence="1">
    <location>
        <begin position="594"/>
        <end position="635"/>
    </location>
</feature>
<dbReference type="GO" id="GO:0005737">
    <property type="term" value="C:cytoplasm"/>
    <property type="evidence" value="ECO:0007669"/>
    <property type="project" value="TreeGrafter"/>
</dbReference>
<dbReference type="InParanoid" id="A0A2P6NW02"/>
<feature type="compositionally biased region" description="Basic and acidic residues" evidence="1">
    <location>
        <begin position="535"/>
        <end position="561"/>
    </location>
</feature>
<dbReference type="Pfam" id="PF00010">
    <property type="entry name" value="HLH"/>
    <property type="match status" value="1"/>
</dbReference>
<feature type="region of interest" description="Disordered" evidence="1">
    <location>
        <begin position="776"/>
        <end position="798"/>
    </location>
</feature>
<dbReference type="STRING" id="1890364.A0A2P6NW02"/>
<dbReference type="GO" id="GO:0046983">
    <property type="term" value="F:protein dimerization activity"/>
    <property type="evidence" value="ECO:0007669"/>
    <property type="project" value="InterPro"/>
</dbReference>
<comment type="caution">
    <text evidence="3">The sequence shown here is derived from an EMBL/GenBank/DDBJ whole genome shotgun (WGS) entry which is preliminary data.</text>
</comment>
<dbReference type="InterPro" id="IPR006076">
    <property type="entry name" value="FAD-dep_OxRdtase"/>
</dbReference>
<dbReference type="Proteomes" id="UP000241769">
    <property type="component" value="Unassembled WGS sequence"/>
</dbReference>
<reference evidence="3 4" key="1">
    <citation type="journal article" date="2018" name="Genome Biol. Evol.">
        <title>Multiple Roots of Fruiting Body Formation in Amoebozoa.</title>
        <authorList>
            <person name="Hillmann F."/>
            <person name="Forbes G."/>
            <person name="Novohradska S."/>
            <person name="Ferling I."/>
            <person name="Riege K."/>
            <person name="Groth M."/>
            <person name="Westermann M."/>
            <person name="Marz M."/>
            <person name="Spaller T."/>
            <person name="Winckler T."/>
            <person name="Schaap P."/>
            <person name="Glockner G."/>
        </authorList>
    </citation>
    <scope>NUCLEOTIDE SEQUENCE [LARGE SCALE GENOMIC DNA]</scope>
    <source>
        <strain evidence="3 4">Jena</strain>
    </source>
</reference>
<dbReference type="SUPFAM" id="SSF51905">
    <property type="entry name" value="FAD/NAD(P)-binding domain"/>
    <property type="match status" value="1"/>
</dbReference>
<organism evidence="3 4">
    <name type="scientific">Planoprotostelium fungivorum</name>
    <dbReference type="NCBI Taxonomy" id="1890364"/>
    <lineage>
        <taxon>Eukaryota</taxon>
        <taxon>Amoebozoa</taxon>
        <taxon>Evosea</taxon>
        <taxon>Variosea</taxon>
        <taxon>Cavosteliida</taxon>
        <taxon>Cavosteliaceae</taxon>
        <taxon>Planoprotostelium</taxon>
    </lineage>
</organism>
<dbReference type="InterPro" id="IPR011598">
    <property type="entry name" value="bHLH_dom"/>
</dbReference>
<dbReference type="PANTHER" id="PTHR13847">
    <property type="entry name" value="SARCOSINE DEHYDROGENASE-RELATED"/>
    <property type="match status" value="1"/>
</dbReference>
<proteinExistence type="predicted"/>
<accession>A0A2P6NW02</accession>
<evidence type="ECO:0000313" key="4">
    <source>
        <dbReference type="Proteomes" id="UP000241769"/>
    </source>
</evidence>
<dbReference type="SUPFAM" id="SSF47459">
    <property type="entry name" value="HLH, helix-loop-helix DNA-binding domain"/>
    <property type="match status" value="1"/>
</dbReference>
<evidence type="ECO:0000259" key="2">
    <source>
        <dbReference type="PROSITE" id="PS50888"/>
    </source>
</evidence>
<dbReference type="Pfam" id="PF01266">
    <property type="entry name" value="DAO"/>
    <property type="match status" value="1"/>
</dbReference>
<dbReference type="PANTHER" id="PTHR13847:SF260">
    <property type="entry name" value="FAD DEPENDENT OXIDOREDUCTASE DOMAIN-CONTAINING PROTEIN"/>
    <property type="match status" value="1"/>
</dbReference>
<dbReference type="InterPro" id="IPR036638">
    <property type="entry name" value="HLH_DNA-bd_sf"/>
</dbReference>
<feature type="region of interest" description="Disordered" evidence="1">
    <location>
        <begin position="535"/>
        <end position="568"/>
    </location>
</feature>
<dbReference type="PROSITE" id="PS50888">
    <property type="entry name" value="BHLH"/>
    <property type="match status" value="1"/>
</dbReference>
<sequence>MNSCCSKDGEHIAPASVPSHGPVGSGNEKQKLRCSRTCTLCVRKSDHETYCSPIVTARPHFWSITSSIKMKGTSFWLSPTTGYVPLSSDNIIHSKYVIVGGGISGVSCAYWFKKLGIEDDVLLLERHHTLSRGIPFHLLRQPLGLTASGATGRNGGHLWARTFVPTPAQMQNYGFEQMKRVFDLEVKNVQMIKDLIRECLDDPRYREAAEAVQFYETGGLDLVHTEEENAKLRETIDELDQLGLGRDYHHEHWNENKCQEAIGCSFSGGQYSKEASQLWPRRLVELMAEVVHDRGVRFLMNATVKSAESRGDFIDISVNENVTIRAEKIIWATNAYSQDVLPQVKDIIVPVRGQVLVTSPVHHVRLPSCARYDAEYLIHRRSDGRIIVGGMRRASPTGEVGITDDSSIQPQVSEALRRYLRESFPSLDEEGGYVIEQEWTGIMGFTSDYMPLVGTLSGTDGKQMITAGFTGHGMPRAFCCAEMVVKMAAGFIWAIQHPMRITRDDIEASVALCGPHRISRYQCLVSRALEAEDNKVTKGVHRNTESKENRGHPNHGKGDRGRKLRGKVDGATLLSVDRRYMLGENTMHMQHNLIDSEDNDDYQDYSDVEGSGNGRKKKQKTTVPTEEARKNNHKLIEQRRRQKINDKIEELRELLAPQNADGFPNKSSILESTIDSIKTLRSSYNKLANQQKHLQEEQLQLEKELGVFGIKTQAPEPPNMDKMTQNAFAQVIHAPQIPPSDLADTPFSDIANPTGLPSTYIRRSQNQFPLYMNPEDENYQTISPTLRNSNNPDKAGQESDKELLANIMKNHNNISASQLASLFGQQRKTPFEEMSGGSKG</sequence>
<keyword evidence="4" id="KW-1185">Reference proteome</keyword>
<feature type="compositionally biased region" description="Basic and acidic residues" evidence="1">
    <location>
        <begin position="626"/>
        <end position="635"/>
    </location>
</feature>
<dbReference type="SUPFAM" id="SSF54373">
    <property type="entry name" value="FAD-linked reductases, C-terminal domain"/>
    <property type="match status" value="1"/>
</dbReference>
<dbReference type="Gene3D" id="3.50.50.60">
    <property type="entry name" value="FAD/NAD(P)-binding domain"/>
    <property type="match status" value="1"/>
</dbReference>
<dbReference type="InterPro" id="IPR036188">
    <property type="entry name" value="FAD/NAD-bd_sf"/>
</dbReference>
<dbReference type="EMBL" id="MDYQ01000014">
    <property type="protein sequence ID" value="PRP88139.1"/>
    <property type="molecule type" value="Genomic_DNA"/>
</dbReference>
<dbReference type="OrthoDB" id="429143at2759"/>
<name>A0A2P6NW02_9EUKA</name>
<feature type="compositionally biased region" description="Acidic residues" evidence="1">
    <location>
        <begin position="595"/>
        <end position="607"/>
    </location>
</feature>
<evidence type="ECO:0000256" key="1">
    <source>
        <dbReference type="SAM" id="MobiDB-lite"/>
    </source>
</evidence>
<feature type="compositionally biased region" description="Polar residues" evidence="1">
    <location>
        <begin position="779"/>
        <end position="792"/>
    </location>
</feature>